<dbReference type="EMBL" id="ABJD02000083">
    <property type="protein sequence ID" value="EDU61098.1"/>
    <property type="molecule type" value="Genomic_DNA"/>
</dbReference>
<comment type="caution">
    <text evidence="1">The sequence shown here is derived from an EMBL/GenBank/DDBJ whole genome shotgun (WGS) entry which is preliminary data.</text>
</comment>
<reference evidence="2" key="2">
    <citation type="submission" date="2008-04" db="EMBL/GenBank/DDBJ databases">
        <title>Draft genome sequence of Providencia stuartii(ATCC 25827).</title>
        <authorList>
            <person name="Sudarsanam P."/>
            <person name="Ley R."/>
            <person name="Guruge J."/>
            <person name="Turnbaugh P.J."/>
            <person name="Mahowald M."/>
            <person name="Liep D."/>
            <person name="Gordon J."/>
        </authorList>
    </citation>
    <scope>NUCLEOTIDE SEQUENCE [LARGE SCALE GENOMIC DNA]</scope>
    <source>
        <strain evidence="2">ATCC 25827</strain>
    </source>
</reference>
<evidence type="ECO:0000313" key="2">
    <source>
        <dbReference type="Proteomes" id="UP000004506"/>
    </source>
</evidence>
<organism evidence="1 2">
    <name type="scientific">Providencia stuartii ATCC 25827</name>
    <dbReference type="NCBI Taxonomy" id="471874"/>
    <lineage>
        <taxon>Bacteria</taxon>
        <taxon>Pseudomonadati</taxon>
        <taxon>Pseudomonadota</taxon>
        <taxon>Gammaproteobacteria</taxon>
        <taxon>Enterobacterales</taxon>
        <taxon>Morganellaceae</taxon>
        <taxon>Providencia</taxon>
    </lineage>
</organism>
<protein>
    <submittedName>
        <fullName evidence="1">Uncharacterized protein</fullName>
    </submittedName>
</protein>
<sequence>MFKFFMGTMFPSKLKTQKITSYPEDYNAKGSLEDSPYVLKINSEQCQIKSTNFNHRKVSSYRYFWLFSLFYI</sequence>
<proteinExistence type="predicted"/>
<reference evidence="2" key="1">
    <citation type="submission" date="2008-04" db="EMBL/GenBank/DDBJ databases">
        <title>Draft genome sequence of Providencia stuartii (ATCC 25827).</title>
        <authorList>
            <person name="Sudarsanam P."/>
            <person name="Ley R."/>
            <person name="Guruge J."/>
            <person name="Turnbaugh P.J."/>
            <person name="Mahowald M."/>
            <person name="Liep D."/>
            <person name="Gordon J."/>
        </authorList>
    </citation>
    <scope>NUCLEOTIDE SEQUENCE [LARGE SCALE GENOMIC DNA]</scope>
    <source>
        <strain evidence="2">ATCC 25827</strain>
    </source>
</reference>
<dbReference type="RefSeq" id="WP_004917035.1">
    <property type="nucleotide sequence ID" value="NZ_DS607658.1"/>
</dbReference>
<gene>
    <name evidence="1" type="ORF">PROSTU_00904</name>
</gene>
<evidence type="ECO:0000313" key="1">
    <source>
        <dbReference type="EMBL" id="EDU61098.1"/>
    </source>
</evidence>
<name>A0AA87CVW5_PROST</name>
<dbReference type="AlphaFoldDB" id="A0AA87CVW5"/>
<reference evidence="1 2" key="3">
    <citation type="submission" date="2008-05" db="EMBL/GenBank/DDBJ databases">
        <authorList>
            <person name="Fulton L."/>
            <person name="Clifton S."/>
            <person name="Fulton B."/>
            <person name="Xu J."/>
            <person name="Minx P."/>
            <person name="Pepin K.H."/>
            <person name="Johnson M."/>
            <person name="Thiruvilangam P."/>
            <person name="Bhonagiri V."/>
            <person name="Nash W.E."/>
            <person name="Mardis E.R."/>
            <person name="Wilson R.K."/>
        </authorList>
    </citation>
    <scope>NUCLEOTIDE SEQUENCE [LARGE SCALE GENOMIC DNA]</scope>
    <source>
        <strain evidence="1 2">ATCC 25827</strain>
    </source>
</reference>
<dbReference type="Proteomes" id="UP000004506">
    <property type="component" value="Unassembled WGS sequence"/>
</dbReference>
<accession>A0AA87CVW5</accession>